<evidence type="ECO:0000256" key="1">
    <source>
        <dbReference type="ARBA" id="ARBA00004821"/>
    </source>
</evidence>
<dbReference type="AlphaFoldDB" id="A0AAD5W180"/>
<sequence length="339" mass="38004">MSSQPKGTSIRRRHLELPNMQFLRAQAADSLSFKPRQSDKTNKQKAKSNLFARMANNSNVATARRPPAECQHVIATIDQLSTMPPPVFYYVFRLPLPYSPTLRLQETIHRAQLALRRSNAHRDILLLLEHRPVYTAGRRQAATSIEDESQRLTRMGADFVASSRGGQLTYHGPGQIVGYPLIDLSRYIPVMGARDYVCRMQKMIEQHIREDHGLQPSPSEHTGVFLDPTTKIASIGVQIRHRLTSHGFAFNVTREPLAWFDQIIACGLNDVKAGSVESATSKSVDMAEEFTRVIDAFGRAYDREMVALVPEMEAEIGEAILATEAEALLDGSWAKRPQL</sequence>
<evidence type="ECO:0000256" key="2">
    <source>
        <dbReference type="ARBA" id="ARBA00007907"/>
    </source>
</evidence>
<evidence type="ECO:0000313" key="8">
    <source>
        <dbReference type="Proteomes" id="UP001213000"/>
    </source>
</evidence>
<keyword evidence="5" id="KW-0012">Acyltransferase</keyword>
<protein>
    <recommendedName>
        <fullName evidence="3">lipoyl(octanoyl) transferase</fullName>
        <ecNumber evidence="3">2.3.1.181</ecNumber>
    </recommendedName>
</protein>
<comment type="similarity">
    <text evidence="2">Belongs to the LipB family.</text>
</comment>
<gene>
    <name evidence="7" type="ORF">NP233_g792</name>
</gene>
<organism evidence="7 8">
    <name type="scientific">Leucocoprinus birnbaumii</name>
    <dbReference type="NCBI Taxonomy" id="56174"/>
    <lineage>
        <taxon>Eukaryota</taxon>
        <taxon>Fungi</taxon>
        <taxon>Dikarya</taxon>
        <taxon>Basidiomycota</taxon>
        <taxon>Agaricomycotina</taxon>
        <taxon>Agaricomycetes</taxon>
        <taxon>Agaricomycetidae</taxon>
        <taxon>Agaricales</taxon>
        <taxon>Agaricineae</taxon>
        <taxon>Agaricaceae</taxon>
        <taxon>Leucocoprinus</taxon>
    </lineage>
</organism>
<dbReference type="InterPro" id="IPR000544">
    <property type="entry name" value="Octanoyltransferase"/>
</dbReference>
<dbReference type="InterPro" id="IPR020605">
    <property type="entry name" value="Octanoyltransferase_CS"/>
</dbReference>
<dbReference type="EMBL" id="JANIEX010000024">
    <property type="protein sequence ID" value="KAJ3575919.1"/>
    <property type="molecule type" value="Genomic_DNA"/>
</dbReference>
<proteinExistence type="inferred from homology"/>
<evidence type="ECO:0000259" key="6">
    <source>
        <dbReference type="PROSITE" id="PS51733"/>
    </source>
</evidence>
<dbReference type="NCBIfam" id="TIGR00214">
    <property type="entry name" value="lipB"/>
    <property type="match status" value="1"/>
</dbReference>
<dbReference type="GO" id="GO:0009249">
    <property type="term" value="P:protein lipoylation"/>
    <property type="evidence" value="ECO:0007669"/>
    <property type="project" value="InterPro"/>
</dbReference>
<keyword evidence="4" id="KW-0808">Transferase</keyword>
<dbReference type="SUPFAM" id="SSF55681">
    <property type="entry name" value="Class II aaRS and biotin synthetases"/>
    <property type="match status" value="1"/>
</dbReference>
<accession>A0AAD5W180</accession>
<comment type="pathway">
    <text evidence="1">Protein modification; protein lipoylation via endogenous pathway; protein N(6)-(lipoyl)lysine from octanoyl-[acyl-carrier-protein]: step 1/2.</text>
</comment>
<dbReference type="Proteomes" id="UP001213000">
    <property type="component" value="Unassembled WGS sequence"/>
</dbReference>
<evidence type="ECO:0000256" key="3">
    <source>
        <dbReference type="ARBA" id="ARBA00012334"/>
    </source>
</evidence>
<dbReference type="InterPro" id="IPR004143">
    <property type="entry name" value="BPL_LPL_catalytic"/>
</dbReference>
<dbReference type="GO" id="GO:0033819">
    <property type="term" value="F:lipoyl(octanoyl) transferase activity"/>
    <property type="evidence" value="ECO:0007669"/>
    <property type="project" value="UniProtKB-EC"/>
</dbReference>
<reference evidence="7" key="1">
    <citation type="submission" date="2022-07" db="EMBL/GenBank/DDBJ databases">
        <title>Genome Sequence of Leucocoprinus birnbaumii.</title>
        <authorList>
            <person name="Buettner E."/>
        </authorList>
    </citation>
    <scope>NUCLEOTIDE SEQUENCE</scope>
    <source>
        <strain evidence="7">VT141</strain>
    </source>
</reference>
<evidence type="ECO:0000256" key="5">
    <source>
        <dbReference type="ARBA" id="ARBA00023315"/>
    </source>
</evidence>
<evidence type="ECO:0000313" key="7">
    <source>
        <dbReference type="EMBL" id="KAJ3575919.1"/>
    </source>
</evidence>
<name>A0AAD5W180_9AGAR</name>
<evidence type="ECO:0000256" key="4">
    <source>
        <dbReference type="ARBA" id="ARBA00022679"/>
    </source>
</evidence>
<dbReference type="PANTHER" id="PTHR10993">
    <property type="entry name" value="OCTANOYLTRANSFERASE"/>
    <property type="match status" value="1"/>
</dbReference>
<dbReference type="PANTHER" id="PTHR10993:SF7">
    <property type="entry name" value="LIPOYLTRANSFERASE 2, MITOCHONDRIAL-RELATED"/>
    <property type="match status" value="1"/>
</dbReference>
<feature type="domain" description="BPL/LPL catalytic" evidence="6">
    <location>
        <begin position="119"/>
        <end position="305"/>
    </location>
</feature>
<dbReference type="PROSITE" id="PS51733">
    <property type="entry name" value="BPL_LPL_CATALYTIC"/>
    <property type="match status" value="1"/>
</dbReference>
<dbReference type="Gene3D" id="3.30.930.10">
    <property type="entry name" value="Bira Bifunctional Protein, Domain 2"/>
    <property type="match status" value="1"/>
</dbReference>
<dbReference type="EC" id="2.3.1.181" evidence="3"/>
<comment type="caution">
    <text evidence="7">The sequence shown here is derived from an EMBL/GenBank/DDBJ whole genome shotgun (WGS) entry which is preliminary data.</text>
</comment>
<keyword evidence="8" id="KW-1185">Reference proteome</keyword>
<dbReference type="InterPro" id="IPR045864">
    <property type="entry name" value="aa-tRNA-synth_II/BPL/LPL"/>
</dbReference>
<dbReference type="Pfam" id="PF21948">
    <property type="entry name" value="LplA-B_cat"/>
    <property type="match status" value="1"/>
</dbReference>
<dbReference type="PROSITE" id="PS01313">
    <property type="entry name" value="LIPB"/>
    <property type="match status" value="1"/>
</dbReference>